<evidence type="ECO:0000313" key="3">
    <source>
        <dbReference type="EMBL" id="MDG3585882.1"/>
    </source>
</evidence>
<dbReference type="PANTHER" id="PTHR30336">
    <property type="entry name" value="INNER MEMBRANE PROTEIN, PROBABLE PERMEASE"/>
    <property type="match status" value="1"/>
</dbReference>
<dbReference type="RefSeq" id="WP_277900202.1">
    <property type="nucleotide sequence ID" value="NZ_JAPMUA010000003.1"/>
</dbReference>
<keyword evidence="1" id="KW-0732">Signal</keyword>
<keyword evidence="4" id="KW-1185">Reference proteome</keyword>
<dbReference type="Proteomes" id="UP001153642">
    <property type="component" value="Unassembled WGS sequence"/>
</dbReference>
<dbReference type="Gene3D" id="3.40.50.620">
    <property type="entry name" value="HUPs"/>
    <property type="match status" value="1"/>
</dbReference>
<dbReference type="InterPro" id="IPR051599">
    <property type="entry name" value="Cell_Envelope_Assoc"/>
</dbReference>
<feature type="domain" description="DUF218" evidence="2">
    <location>
        <begin position="34"/>
        <end position="148"/>
    </location>
</feature>
<evidence type="ECO:0000256" key="1">
    <source>
        <dbReference type="SAM" id="SignalP"/>
    </source>
</evidence>
<proteinExistence type="predicted"/>
<name>A0ABT6FRI3_9FLAO</name>
<dbReference type="EMBL" id="JAPMUA010000003">
    <property type="protein sequence ID" value="MDG3585882.1"/>
    <property type="molecule type" value="Genomic_DNA"/>
</dbReference>
<dbReference type="CDD" id="cd06259">
    <property type="entry name" value="YdcF-like"/>
    <property type="match status" value="1"/>
</dbReference>
<dbReference type="PANTHER" id="PTHR30336:SF20">
    <property type="entry name" value="DUF218 DOMAIN-CONTAINING PROTEIN"/>
    <property type="match status" value="1"/>
</dbReference>
<evidence type="ECO:0000313" key="4">
    <source>
        <dbReference type="Proteomes" id="UP001153642"/>
    </source>
</evidence>
<evidence type="ECO:0000259" key="2">
    <source>
        <dbReference type="Pfam" id="PF02698"/>
    </source>
</evidence>
<feature type="chain" id="PRO_5045172051" evidence="1">
    <location>
        <begin position="26"/>
        <end position="195"/>
    </location>
</feature>
<dbReference type="Pfam" id="PF02698">
    <property type="entry name" value="DUF218"/>
    <property type="match status" value="1"/>
</dbReference>
<reference evidence="3" key="1">
    <citation type="submission" date="2022-11" db="EMBL/GenBank/DDBJ databases">
        <title>High-quality draft genome sequence of Galbibacter sp. strain CMA-7.</title>
        <authorList>
            <person name="Wei L."/>
            <person name="Dong C."/>
            <person name="Shao Z."/>
        </authorList>
    </citation>
    <scope>NUCLEOTIDE SEQUENCE</scope>
    <source>
        <strain evidence="3">CMA-7</strain>
    </source>
</reference>
<gene>
    <name evidence="3" type="ORF">OSR52_08360</name>
</gene>
<protein>
    <submittedName>
        <fullName evidence="3">YdcF family protein</fullName>
    </submittedName>
</protein>
<sequence>MKLKNHAFLLFACLIACSLTSTVHAQKTHQRTGMLVLGSADVPTLKNRMNVALKLYNTPEKFDYIIVSGGCNAHHSGFCEATEMAEILKENHVPEAIIHKEEKSQSTIGNYCYSRSLKDESGKKVMQEGDVVFVVSNHWHAFSVAGCLQVNDKMNAKYYIEGSINPKETDKLDYTDIFKRCTEDANFCDAIISSE</sequence>
<comment type="caution">
    <text evidence="3">The sequence shown here is derived from an EMBL/GenBank/DDBJ whole genome shotgun (WGS) entry which is preliminary data.</text>
</comment>
<organism evidence="3 4">
    <name type="scientific">Galbibacter pacificus</name>
    <dbReference type="NCBI Taxonomy" id="2996052"/>
    <lineage>
        <taxon>Bacteria</taxon>
        <taxon>Pseudomonadati</taxon>
        <taxon>Bacteroidota</taxon>
        <taxon>Flavobacteriia</taxon>
        <taxon>Flavobacteriales</taxon>
        <taxon>Flavobacteriaceae</taxon>
        <taxon>Galbibacter</taxon>
    </lineage>
</organism>
<accession>A0ABT6FRI3</accession>
<feature type="signal peptide" evidence="1">
    <location>
        <begin position="1"/>
        <end position="25"/>
    </location>
</feature>
<dbReference type="InterPro" id="IPR014729">
    <property type="entry name" value="Rossmann-like_a/b/a_fold"/>
</dbReference>
<dbReference type="InterPro" id="IPR003848">
    <property type="entry name" value="DUF218"/>
</dbReference>